<name>A0ABP0AKV3_PIPNA</name>
<dbReference type="EMBL" id="OY882866">
    <property type="protein sequence ID" value="CAK6449516.1"/>
    <property type="molecule type" value="Genomic_DNA"/>
</dbReference>
<reference evidence="1" key="1">
    <citation type="submission" date="2023-12" db="EMBL/GenBank/DDBJ databases">
        <authorList>
            <person name="Brown T."/>
        </authorList>
    </citation>
    <scope>NUCLEOTIDE SEQUENCE</scope>
</reference>
<sequence>MYSAPPTLCSIRCIRHGRSNVICHSHNNPMRQRSQLQNSETASEGIGPFPQGPTVKRRAFRKHVSINLCLVIPLCLKQIMRNLFSEANTFSSRTFTFCIFVFKTTCKN</sequence>
<dbReference type="Proteomes" id="UP001314169">
    <property type="component" value="Chromosome 9"/>
</dbReference>
<accession>A0ABP0AKV3</accession>
<proteinExistence type="predicted"/>
<evidence type="ECO:0000313" key="2">
    <source>
        <dbReference type="Proteomes" id="UP001314169"/>
    </source>
</evidence>
<gene>
    <name evidence="1" type="ORF">MPIPNATIZW_LOCUS17822</name>
</gene>
<evidence type="ECO:0000313" key="1">
    <source>
        <dbReference type="EMBL" id="CAK6449516.1"/>
    </source>
</evidence>
<keyword evidence="2" id="KW-1185">Reference proteome</keyword>
<organism evidence="1 2">
    <name type="scientific">Pipistrellus nathusii</name>
    <name type="common">Nathusius' pipistrelle</name>
    <dbReference type="NCBI Taxonomy" id="59473"/>
    <lineage>
        <taxon>Eukaryota</taxon>
        <taxon>Metazoa</taxon>
        <taxon>Chordata</taxon>
        <taxon>Craniata</taxon>
        <taxon>Vertebrata</taxon>
        <taxon>Euteleostomi</taxon>
        <taxon>Mammalia</taxon>
        <taxon>Eutheria</taxon>
        <taxon>Laurasiatheria</taxon>
        <taxon>Chiroptera</taxon>
        <taxon>Yangochiroptera</taxon>
        <taxon>Vespertilionidae</taxon>
        <taxon>Pipistrellus</taxon>
    </lineage>
</organism>
<protein>
    <submittedName>
        <fullName evidence="1">Uncharacterized protein</fullName>
    </submittedName>
</protein>